<feature type="transmembrane region" description="Helical" evidence="1">
    <location>
        <begin position="120"/>
        <end position="140"/>
    </location>
</feature>
<dbReference type="Proteomes" id="UP000092716">
    <property type="component" value="Chromosome 7"/>
</dbReference>
<keyword evidence="3" id="KW-1185">Reference proteome</keyword>
<evidence type="ECO:0000256" key="1">
    <source>
        <dbReference type="SAM" id="Phobius"/>
    </source>
</evidence>
<keyword evidence="1" id="KW-0812">Transmembrane</keyword>
<keyword evidence="1" id="KW-1133">Transmembrane helix</keyword>
<accession>A0A1B1DXB7</accession>
<feature type="transmembrane region" description="Helical" evidence="1">
    <location>
        <begin position="152"/>
        <end position="169"/>
    </location>
</feature>
<dbReference type="GeneID" id="30908561"/>
<sequence length="194" mass="23913">MKKEKTKEELKESYENYLNFNEDAKKWFYSKIEKNKMMHIQEKYDSFLKSYENKKKHVAEKYNLKKYLNLIQNLLLLCFITFDIFFLFLKVCVKNVMLFLNNPFMYIYNAKMVIGKNISHGLNLVKTYKNLLCAAVLFMFREKKKIAKEIQNVFFFLFQLLNFYFFKSLEAMYQYFYFRYCDIFRATKFFKVFT</sequence>
<gene>
    <name evidence="2" type="ORF">PCOAH_00018350</name>
</gene>
<organism evidence="2 3">
    <name type="scientific">Plasmodium coatneyi</name>
    <dbReference type="NCBI Taxonomy" id="208452"/>
    <lineage>
        <taxon>Eukaryota</taxon>
        <taxon>Sar</taxon>
        <taxon>Alveolata</taxon>
        <taxon>Apicomplexa</taxon>
        <taxon>Aconoidasida</taxon>
        <taxon>Haemosporida</taxon>
        <taxon>Plasmodiidae</taxon>
        <taxon>Plasmodium</taxon>
    </lineage>
</organism>
<dbReference type="EMBL" id="CP016245">
    <property type="protein sequence ID" value="ANQ07269.1"/>
    <property type="molecule type" value="Genomic_DNA"/>
</dbReference>
<name>A0A1B1DXB7_9APIC</name>
<feature type="transmembrane region" description="Helical" evidence="1">
    <location>
        <begin position="74"/>
        <end position="100"/>
    </location>
</feature>
<dbReference type="AlphaFoldDB" id="A0A1B1DXB7"/>
<dbReference type="KEGG" id="pcot:PCOAH_00018350"/>
<dbReference type="OrthoDB" id="382400at2759"/>
<protein>
    <submittedName>
        <fullName evidence="2">Uncharacterized protein</fullName>
    </submittedName>
</protein>
<dbReference type="VEuPathDB" id="PlasmoDB:PCOAH_00018350"/>
<dbReference type="RefSeq" id="XP_019913964.1">
    <property type="nucleotide sequence ID" value="XM_020058644.1"/>
</dbReference>
<keyword evidence="1" id="KW-0472">Membrane</keyword>
<proteinExistence type="predicted"/>
<evidence type="ECO:0000313" key="2">
    <source>
        <dbReference type="EMBL" id="ANQ07269.1"/>
    </source>
</evidence>
<evidence type="ECO:0000313" key="3">
    <source>
        <dbReference type="Proteomes" id="UP000092716"/>
    </source>
</evidence>
<reference evidence="3" key="1">
    <citation type="submission" date="2016-06" db="EMBL/GenBank/DDBJ databases">
        <title>First high quality genome sequence of Plasmodium coatneyi using continuous long reads from single molecule, real-time sequencing.</title>
        <authorList>
            <person name="Chien J.-T."/>
            <person name="Pakala S.B."/>
            <person name="Geraldo J.A."/>
            <person name="Lapp S.A."/>
            <person name="Barnwell J.W."/>
            <person name="Kissinger J.C."/>
            <person name="Galinski M.R."/>
            <person name="Humphrey J.C."/>
        </authorList>
    </citation>
    <scope>NUCLEOTIDE SEQUENCE [LARGE SCALE GENOMIC DNA]</scope>
    <source>
        <strain evidence="3">Hackeri</strain>
    </source>
</reference>